<dbReference type="GO" id="GO:0006355">
    <property type="term" value="P:regulation of DNA-templated transcription"/>
    <property type="evidence" value="ECO:0007669"/>
    <property type="project" value="InterPro"/>
</dbReference>
<dbReference type="InterPro" id="IPR007933">
    <property type="entry name" value="Transcrpt_activ_CII"/>
</dbReference>
<dbReference type="EMBL" id="WKEW01000006">
    <property type="protein sequence ID" value="MCF5056045.1"/>
    <property type="molecule type" value="Genomic_DNA"/>
</dbReference>
<protein>
    <submittedName>
        <fullName evidence="1">Transcriptional regulator</fullName>
    </submittedName>
</protein>
<accession>A0AAW5A0I2</accession>
<dbReference type="AlphaFoldDB" id="A0AAW5A0I2"/>
<keyword evidence="2" id="KW-1185">Reference proteome</keyword>
<dbReference type="Pfam" id="PF05269">
    <property type="entry name" value="Phage_CII"/>
    <property type="match status" value="1"/>
</dbReference>
<dbReference type="SUPFAM" id="SSF47413">
    <property type="entry name" value="lambda repressor-like DNA-binding domains"/>
    <property type="match status" value="1"/>
</dbReference>
<dbReference type="Gene3D" id="1.10.260.40">
    <property type="entry name" value="lambda repressor-like DNA-binding domains"/>
    <property type="match status" value="1"/>
</dbReference>
<organism evidence="1 2">
    <name type="scientific">Pseudomonas proteolytica</name>
    <dbReference type="NCBI Taxonomy" id="219574"/>
    <lineage>
        <taxon>Bacteria</taxon>
        <taxon>Pseudomonadati</taxon>
        <taxon>Pseudomonadota</taxon>
        <taxon>Gammaproteobacteria</taxon>
        <taxon>Pseudomonadales</taxon>
        <taxon>Pseudomonadaceae</taxon>
        <taxon>Pseudomonas</taxon>
    </lineage>
</organism>
<dbReference type="Proteomes" id="UP000814172">
    <property type="component" value="Unassembled WGS sequence"/>
</dbReference>
<proteinExistence type="predicted"/>
<sequence>MATNPLSQEQDSRAREFEALFLTRLASVGQKNVATSVDLSESAISNWKKEGLIERFCKALVVMELQVVPSEAQCHPAKYIDALRTLAELGLQAEHKRPGPLGWD</sequence>
<dbReference type="GO" id="GO:0003677">
    <property type="term" value="F:DNA binding"/>
    <property type="evidence" value="ECO:0007669"/>
    <property type="project" value="InterPro"/>
</dbReference>
<evidence type="ECO:0000313" key="2">
    <source>
        <dbReference type="Proteomes" id="UP000814172"/>
    </source>
</evidence>
<reference evidence="1 2" key="1">
    <citation type="submission" date="2019-11" db="EMBL/GenBank/DDBJ databases">
        <title>Epiphytic Pseudomonas syringae from cherry orchards.</title>
        <authorList>
            <person name="Hulin M.T."/>
        </authorList>
    </citation>
    <scope>NUCLEOTIDE SEQUENCE [LARGE SCALE GENOMIC DNA]</scope>
    <source>
        <strain evidence="1 2">PA-6-9F</strain>
    </source>
</reference>
<dbReference type="InterPro" id="IPR010982">
    <property type="entry name" value="Lambda_DNA-bd_dom_sf"/>
</dbReference>
<name>A0AAW5A0I2_9PSED</name>
<comment type="caution">
    <text evidence="1">The sequence shown here is derived from an EMBL/GenBank/DDBJ whole genome shotgun (WGS) entry which is preliminary data.</text>
</comment>
<dbReference type="RefSeq" id="WP_060772915.1">
    <property type="nucleotide sequence ID" value="NZ_WKEB01000021.1"/>
</dbReference>
<gene>
    <name evidence="1" type="ORF">GIW75_03515</name>
</gene>
<evidence type="ECO:0000313" key="1">
    <source>
        <dbReference type="EMBL" id="MCF5056045.1"/>
    </source>
</evidence>